<dbReference type="RefSeq" id="WP_006053595.1">
    <property type="nucleotide sequence ID" value="NC_014729.1"/>
</dbReference>
<evidence type="ECO:0000313" key="3">
    <source>
        <dbReference type="EMBL" id="ADQ66371.1"/>
    </source>
</evidence>
<dbReference type="AlphaFoldDB" id="E4NNL7"/>
<evidence type="ECO:0000256" key="2">
    <source>
        <dbReference type="SAM" id="Phobius"/>
    </source>
</evidence>
<dbReference type="GeneID" id="9992594"/>
<dbReference type="OrthoDB" id="379509at2157"/>
<dbReference type="KEGG" id="hbo:Hbor_07740"/>
<evidence type="ECO:0000313" key="4">
    <source>
        <dbReference type="EMBL" id="ELY31091.1"/>
    </source>
</evidence>
<dbReference type="HOGENOM" id="CLU_1052139_0_0_2"/>
<feature type="region of interest" description="Disordered" evidence="1">
    <location>
        <begin position="234"/>
        <end position="265"/>
    </location>
</feature>
<sequence>MATPTTIPISVLSILLLLAPGLVGLQIFFKYAQRRPSPSRTKWVAWSALTSLISLVLLYLFSGFYLLNLRRIASSLSGFLGIISINGIELSATSALFLYLSHIFVIFVGSSLLGLFDRNILNKDEILDPREPWEYAFDEIPVDGEELDIYLQDGVQLRGEFNERAWDSSKRELFLENPYKVESDGKGGQSLSDLGRSILIQSKAVSHIVFATEDPDQKRIESIEVTSETAGEIENLINEVLTPDVTGYEDQEKRDNKQDDEEDAD</sequence>
<accession>E4NNL7</accession>
<reference evidence="3 5" key="1">
    <citation type="journal article" date="2009" name="Stand. Genomic Sci.">
        <title>Complete genome sequence of Halogeometricum borinquense type strain (PR3).</title>
        <authorList>
            <person name="Malfatti S."/>
            <person name="Tindall B.J."/>
            <person name="Schneider S."/>
            <person name="Fahnrich R."/>
            <person name="Lapidus A."/>
            <person name="Labuttii K."/>
            <person name="Copeland A."/>
            <person name="Glavina Del Rio T."/>
            <person name="Nolan M."/>
            <person name="Chen F."/>
            <person name="Lucas S."/>
            <person name="Tice H."/>
            <person name="Cheng J.F."/>
            <person name="Bruce D."/>
            <person name="Goodwin L."/>
            <person name="Pitluck S."/>
            <person name="Anderson I."/>
            <person name="Pati A."/>
            <person name="Ivanova N."/>
            <person name="Mavromatis K."/>
            <person name="Chen A."/>
            <person name="Palaniappan K."/>
            <person name="D'haeseleer P."/>
            <person name="Goker M."/>
            <person name="Bristow J."/>
            <person name="Eisen J.A."/>
            <person name="Markowitz V."/>
            <person name="Hugenholtz P."/>
            <person name="Kyrpides N.C."/>
            <person name="Klenk H.P."/>
            <person name="Chain P."/>
        </authorList>
    </citation>
    <scope>NUCLEOTIDE SEQUENCE [LARGE SCALE GENOMIC DNA]</scope>
    <source>
        <strain evidence="5">ATCC 700274 / DSM 11551 / JCM 10706 / KCTC 4070 / PR3</strain>
        <strain evidence="3">PR 3</strain>
    </source>
</reference>
<dbReference type="Proteomes" id="UP000011585">
    <property type="component" value="Unassembled WGS sequence"/>
</dbReference>
<dbReference type="Pfam" id="PF19865">
    <property type="entry name" value="DUF6338"/>
    <property type="match status" value="1"/>
</dbReference>
<dbReference type="InterPro" id="IPR045919">
    <property type="entry name" value="DUF6338"/>
</dbReference>
<keyword evidence="2" id="KW-0812">Transmembrane</keyword>
<feature type="transmembrane region" description="Helical" evidence="2">
    <location>
        <begin position="43"/>
        <end position="67"/>
    </location>
</feature>
<dbReference type="eggNOG" id="arCOG13306">
    <property type="taxonomic scope" value="Archaea"/>
</dbReference>
<dbReference type="EMBL" id="CP001690">
    <property type="protein sequence ID" value="ADQ66371.1"/>
    <property type="molecule type" value="Genomic_DNA"/>
</dbReference>
<feature type="transmembrane region" description="Helical" evidence="2">
    <location>
        <begin position="96"/>
        <end position="116"/>
    </location>
</feature>
<proteinExistence type="predicted"/>
<dbReference type="EMBL" id="AOHT01000006">
    <property type="protein sequence ID" value="ELY31091.1"/>
    <property type="molecule type" value="Genomic_DNA"/>
</dbReference>
<keyword evidence="2" id="KW-1133">Transmembrane helix</keyword>
<evidence type="ECO:0000256" key="1">
    <source>
        <dbReference type="SAM" id="MobiDB-lite"/>
    </source>
</evidence>
<evidence type="ECO:0000313" key="6">
    <source>
        <dbReference type="Proteomes" id="UP000011585"/>
    </source>
</evidence>
<dbReference type="Proteomes" id="UP000006663">
    <property type="component" value="Chromosome"/>
</dbReference>
<protein>
    <submittedName>
        <fullName evidence="3">Uncharacterized protein</fullName>
    </submittedName>
</protein>
<keyword evidence="2" id="KW-0472">Membrane</keyword>
<name>E4NNL7_HALBP</name>
<gene>
    <name evidence="3" type="ordered locus">Hbor_07740</name>
    <name evidence="4" type="ORF">C499_01405</name>
</gene>
<reference evidence="4 6" key="2">
    <citation type="journal article" date="2014" name="PLoS Genet.">
        <title>Phylogenetically driven sequencing of extremely halophilic archaea reveals strategies for static and dynamic osmo-response.</title>
        <authorList>
            <person name="Becker E.A."/>
            <person name="Seitzer P.M."/>
            <person name="Tritt A."/>
            <person name="Larsen D."/>
            <person name="Krusor M."/>
            <person name="Yao A.I."/>
            <person name="Wu D."/>
            <person name="Madern D."/>
            <person name="Eisen J.A."/>
            <person name="Darling A.E."/>
            <person name="Facciotti M.T."/>
        </authorList>
    </citation>
    <scope>NUCLEOTIDE SEQUENCE [LARGE SCALE GENOMIC DNA]</scope>
    <source>
        <strain evidence="4 6">DSM 11551</strain>
    </source>
</reference>
<keyword evidence="5" id="KW-1185">Reference proteome</keyword>
<evidence type="ECO:0000313" key="5">
    <source>
        <dbReference type="Proteomes" id="UP000006663"/>
    </source>
</evidence>
<organism evidence="3 5">
    <name type="scientific">Halogeometricum borinquense (strain ATCC 700274 / DSM 11551 / JCM 10706 / KCTC 4070 / PR3)</name>
    <dbReference type="NCBI Taxonomy" id="469382"/>
    <lineage>
        <taxon>Archaea</taxon>
        <taxon>Methanobacteriati</taxon>
        <taxon>Methanobacteriota</taxon>
        <taxon>Stenosarchaea group</taxon>
        <taxon>Halobacteria</taxon>
        <taxon>Halobacteriales</taxon>
        <taxon>Haloferacaceae</taxon>
        <taxon>Halogeometricum</taxon>
    </lineage>
</organism>
<feature type="transmembrane region" description="Helical" evidence="2">
    <location>
        <begin position="6"/>
        <end position="31"/>
    </location>
</feature>